<keyword evidence="3" id="KW-1185">Reference proteome</keyword>
<evidence type="ECO:0000256" key="1">
    <source>
        <dbReference type="SAM" id="Phobius"/>
    </source>
</evidence>
<keyword evidence="1" id="KW-1133">Transmembrane helix</keyword>
<reference evidence="2" key="1">
    <citation type="submission" date="2021-02" db="EMBL/GenBank/DDBJ databases">
        <authorList>
            <person name="Dougan E. K."/>
            <person name="Rhodes N."/>
            <person name="Thang M."/>
            <person name="Chan C."/>
        </authorList>
    </citation>
    <scope>NUCLEOTIDE SEQUENCE</scope>
</reference>
<name>A0A812SZI9_9DINO</name>
<evidence type="ECO:0000313" key="2">
    <source>
        <dbReference type="EMBL" id="CAE7506555.1"/>
    </source>
</evidence>
<feature type="transmembrane region" description="Helical" evidence="1">
    <location>
        <begin position="6"/>
        <end position="25"/>
    </location>
</feature>
<keyword evidence="1" id="KW-0812">Transmembrane</keyword>
<dbReference type="AlphaFoldDB" id="A0A812SZI9"/>
<dbReference type="Proteomes" id="UP000604046">
    <property type="component" value="Unassembled WGS sequence"/>
</dbReference>
<gene>
    <name evidence="2" type="ORF">SNAT2548_LOCUS28374</name>
</gene>
<keyword evidence="1" id="KW-0472">Membrane</keyword>
<protein>
    <submittedName>
        <fullName evidence="2">Uncharacterized protein</fullName>
    </submittedName>
</protein>
<organism evidence="2 3">
    <name type="scientific">Symbiodinium natans</name>
    <dbReference type="NCBI Taxonomy" id="878477"/>
    <lineage>
        <taxon>Eukaryota</taxon>
        <taxon>Sar</taxon>
        <taxon>Alveolata</taxon>
        <taxon>Dinophyceae</taxon>
        <taxon>Suessiales</taxon>
        <taxon>Symbiodiniaceae</taxon>
        <taxon>Symbiodinium</taxon>
    </lineage>
</organism>
<feature type="transmembrane region" description="Helical" evidence="1">
    <location>
        <begin position="187"/>
        <end position="212"/>
    </location>
</feature>
<evidence type="ECO:0000313" key="3">
    <source>
        <dbReference type="Proteomes" id="UP000604046"/>
    </source>
</evidence>
<comment type="caution">
    <text evidence="2">The sequence shown here is derived from an EMBL/GenBank/DDBJ whole genome shotgun (WGS) entry which is preliminary data.</text>
</comment>
<proteinExistence type="predicted"/>
<dbReference type="EMBL" id="CAJNDS010002514">
    <property type="protein sequence ID" value="CAE7506555.1"/>
    <property type="molecule type" value="Genomic_DNA"/>
</dbReference>
<sequence length="266" mass="30746">MKLCEVLARSSCTAFYNIAMLNLLSEIVSTKALASSFDTYILGLFIISRCLWVYIAHRRAQRALILDWHDKGEYVTNVGFFARLDLMISLTVVEMFLIPRMVRDVVSLLHPDKRCHPFAAFGGKLYGPRSFILGFPNKDMYTTESLHGIVSQVPILIADVVLIASLCWTLSAKIGLFYFSIPEDRERWLWCRCMTWLVLVLTVVNFVLKVVLFRRYLKARGRYRAWLKVKLNDPTQPDACRRALRKAWRVYFGELSQILVQEPLSP</sequence>
<dbReference type="OrthoDB" id="422215at2759"/>
<feature type="transmembrane region" description="Helical" evidence="1">
    <location>
        <begin position="155"/>
        <end position="181"/>
    </location>
</feature>
<accession>A0A812SZI9</accession>
<feature type="transmembrane region" description="Helical" evidence="1">
    <location>
        <begin position="37"/>
        <end position="55"/>
    </location>
</feature>